<protein>
    <submittedName>
        <fullName evidence="1">Uncharacterized protein</fullName>
    </submittedName>
</protein>
<dbReference type="EMBL" id="OX596085">
    <property type="protein sequence ID" value="CAI9690228.1"/>
    <property type="molecule type" value="Genomic_DNA"/>
</dbReference>
<dbReference type="Proteomes" id="UP001162501">
    <property type="component" value="Chromosome 1"/>
</dbReference>
<accession>A0ACB0DPN7</accession>
<organism evidence="1 2">
    <name type="scientific">Rangifer tarandus platyrhynchus</name>
    <name type="common">Svalbard reindeer</name>
    <dbReference type="NCBI Taxonomy" id="3082113"/>
    <lineage>
        <taxon>Eukaryota</taxon>
        <taxon>Metazoa</taxon>
        <taxon>Chordata</taxon>
        <taxon>Craniata</taxon>
        <taxon>Vertebrata</taxon>
        <taxon>Euteleostomi</taxon>
        <taxon>Mammalia</taxon>
        <taxon>Eutheria</taxon>
        <taxon>Laurasiatheria</taxon>
        <taxon>Artiodactyla</taxon>
        <taxon>Ruminantia</taxon>
        <taxon>Pecora</taxon>
        <taxon>Cervidae</taxon>
        <taxon>Odocoileinae</taxon>
        <taxon>Rangifer</taxon>
    </lineage>
</organism>
<reference evidence="1" key="1">
    <citation type="submission" date="2023-05" db="EMBL/GenBank/DDBJ databases">
        <authorList>
            <consortium name="ELIXIR-Norway"/>
        </authorList>
    </citation>
    <scope>NUCLEOTIDE SEQUENCE</scope>
</reference>
<name>A0ACB0DPN7_RANTA</name>
<evidence type="ECO:0000313" key="2">
    <source>
        <dbReference type="Proteomes" id="UP001162501"/>
    </source>
</evidence>
<proteinExistence type="predicted"/>
<sequence>MGLWGQHERAAQKREGNPGALTRRGMETGLEAGQSPKGEPGLSAHGAGPVPCKRSSCAGKSLMTTAGMGGGHAGDGAPVCRRLETGHSCQVRRRDSGGACLHHPRFLSSHWGQPTLSSHPGARSREGELLSTGPRPDLRLSSGVCPFRPTGVPLKLQEPTSEARPWGSQELGSRAVPPTGPPGSVFTLCGRSNPSSPLSQSKACAPGCSRPLGPQQPPHPQEQTGLGERPGPGPSWSLSCCP</sequence>
<gene>
    <name evidence="1" type="ORF">MRATA1EN3_LOCUS1441</name>
</gene>
<evidence type="ECO:0000313" key="1">
    <source>
        <dbReference type="EMBL" id="CAI9690228.1"/>
    </source>
</evidence>